<evidence type="ECO:0000313" key="3">
    <source>
        <dbReference type="Proteomes" id="UP000324748"/>
    </source>
</evidence>
<reference evidence="3 4" key="1">
    <citation type="submission" date="2019-05" db="EMBL/GenBank/DDBJ databases">
        <title>Emergence of the Ug99 lineage of the wheat stem rust pathogen through somatic hybridization.</title>
        <authorList>
            <person name="Li F."/>
            <person name="Upadhyaya N.M."/>
            <person name="Sperschneider J."/>
            <person name="Matny O."/>
            <person name="Nguyen-Phuc H."/>
            <person name="Mago R."/>
            <person name="Raley C."/>
            <person name="Miller M.E."/>
            <person name="Silverstein K.A.T."/>
            <person name="Henningsen E."/>
            <person name="Hirsch C.D."/>
            <person name="Visser B."/>
            <person name="Pretorius Z.A."/>
            <person name="Steffenson B.J."/>
            <person name="Schwessinger B."/>
            <person name="Dodds P.N."/>
            <person name="Figueroa M."/>
        </authorList>
    </citation>
    <scope>NUCLEOTIDE SEQUENCE [LARGE SCALE GENOMIC DNA]</scope>
    <source>
        <strain evidence="2">21-0</strain>
        <strain evidence="1 4">Ug99</strain>
    </source>
</reference>
<gene>
    <name evidence="2" type="ORF">PGT21_037244</name>
    <name evidence="1" type="ORF">PGTUg99_019516</name>
</gene>
<sequence>MDRINCLCERIIEELMIKEASSKKRDNCTRRIGHRRARVIRDVENFLTISRSQCPRTYEAATLRALACHLICLPSSRDVFVEAFADHDTA</sequence>
<dbReference type="EMBL" id="VSWC01000001">
    <property type="protein sequence ID" value="KAA1120187.1"/>
    <property type="molecule type" value="Genomic_DNA"/>
</dbReference>
<accession>A0A5B0R3U8</accession>
<name>A0A5B0R3U8_PUCGR</name>
<comment type="caution">
    <text evidence="2">The sequence shown here is derived from an EMBL/GenBank/DDBJ whole genome shotgun (WGS) entry which is preliminary data.</text>
</comment>
<dbReference type="Proteomes" id="UP000324748">
    <property type="component" value="Unassembled WGS sequence"/>
</dbReference>
<proteinExistence type="predicted"/>
<evidence type="ECO:0000313" key="2">
    <source>
        <dbReference type="EMBL" id="KAA1120187.1"/>
    </source>
</evidence>
<keyword evidence="3" id="KW-1185">Reference proteome</keyword>
<dbReference type="AlphaFoldDB" id="A0A5B0R3U8"/>
<evidence type="ECO:0000313" key="1">
    <source>
        <dbReference type="EMBL" id="KAA1114095.1"/>
    </source>
</evidence>
<dbReference type="EMBL" id="VDEP01000273">
    <property type="protein sequence ID" value="KAA1114095.1"/>
    <property type="molecule type" value="Genomic_DNA"/>
</dbReference>
<dbReference type="Proteomes" id="UP000325313">
    <property type="component" value="Unassembled WGS sequence"/>
</dbReference>
<protein>
    <submittedName>
        <fullName evidence="2">Uncharacterized protein</fullName>
    </submittedName>
</protein>
<evidence type="ECO:0000313" key="4">
    <source>
        <dbReference type="Proteomes" id="UP000325313"/>
    </source>
</evidence>
<organism evidence="2 3">
    <name type="scientific">Puccinia graminis f. sp. tritici</name>
    <dbReference type="NCBI Taxonomy" id="56615"/>
    <lineage>
        <taxon>Eukaryota</taxon>
        <taxon>Fungi</taxon>
        <taxon>Dikarya</taxon>
        <taxon>Basidiomycota</taxon>
        <taxon>Pucciniomycotina</taxon>
        <taxon>Pucciniomycetes</taxon>
        <taxon>Pucciniales</taxon>
        <taxon>Pucciniaceae</taxon>
        <taxon>Puccinia</taxon>
    </lineage>
</organism>